<accession>A0A1Q9EUU5</accession>
<dbReference type="GO" id="GO:0005874">
    <property type="term" value="C:microtubule"/>
    <property type="evidence" value="ECO:0007669"/>
    <property type="project" value="TreeGrafter"/>
</dbReference>
<feature type="compositionally biased region" description="Basic and acidic residues" evidence="3">
    <location>
        <begin position="1204"/>
        <end position="1220"/>
    </location>
</feature>
<dbReference type="GO" id="GO:0008017">
    <property type="term" value="F:microtubule binding"/>
    <property type="evidence" value="ECO:0007669"/>
    <property type="project" value="TreeGrafter"/>
</dbReference>
<evidence type="ECO:0000313" key="6">
    <source>
        <dbReference type="EMBL" id="OLQ11202.1"/>
    </source>
</evidence>
<feature type="compositionally biased region" description="Basic and acidic residues" evidence="3">
    <location>
        <begin position="306"/>
        <end position="322"/>
    </location>
</feature>
<feature type="compositionally biased region" description="Pro residues" evidence="3">
    <location>
        <begin position="1358"/>
        <end position="1367"/>
    </location>
</feature>
<dbReference type="SMART" id="SM00302">
    <property type="entry name" value="GED"/>
    <property type="match status" value="1"/>
</dbReference>
<dbReference type="InterPro" id="IPR001401">
    <property type="entry name" value="Dynamin_GTPase"/>
</dbReference>
<dbReference type="PRINTS" id="PR00195">
    <property type="entry name" value="DYNAMIN"/>
</dbReference>
<dbReference type="Pfam" id="PF00350">
    <property type="entry name" value="Dynamin_N"/>
    <property type="match status" value="1"/>
</dbReference>
<dbReference type="PROSITE" id="PS51388">
    <property type="entry name" value="GED"/>
    <property type="match status" value="1"/>
</dbReference>
<dbReference type="Gene3D" id="3.40.50.300">
    <property type="entry name" value="P-loop containing nucleotide triphosphate hydrolases"/>
    <property type="match status" value="1"/>
</dbReference>
<evidence type="ECO:0000256" key="1">
    <source>
        <dbReference type="ARBA" id="ARBA00022741"/>
    </source>
</evidence>
<keyword evidence="7" id="KW-1185">Reference proteome</keyword>
<dbReference type="InterPro" id="IPR000375">
    <property type="entry name" value="Dynamin_stalk"/>
</dbReference>
<evidence type="ECO:0000256" key="3">
    <source>
        <dbReference type="SAM" id="MobiDB-lite"/>
    </source>
</evidence>
<dbReference type="PANTHER" id="PTHR11566">
    <property type="entry name" value="DYNAMIN"/>
    <property type="match status" value="1"/>
</dbReference>
<dbReference type="Pfam" id="PF26188">
    <property type="entry name" value="RESC6"/>
    <property type="match status" value="1"/>
</dbReference>
<dbReference type="GO" id="GO:0005525">
    <property type="term" value="F:GTP binding"/>
    <property type="evidence" value="ECO:0007669"/>
    <property type="project" value="InterPro"/>
</dbReference>
<dbReference type="InterPro" id="IPR020850">
    <property type="entry name" value="GED_dom"/>
</dbReference>
<dbReference type="PANTHER" id="PTHR11566:SF233">
    <property type="entry name" value="CHROMOSOME UNDETERMINED SCAFFOLD_59, WHOLE GENOME SHOTGUN SEQUENCE"/>
    <property type="match status" value="1"/>
</dbReference>
<dbReference type="GO" id="GO:0003924">
    <property type="term" value="F:GTPase activity"/>
    <property type="evidence" value="ECO:0007669"/>
    <property type="project" value="InterPro"/>
</dbReference>
<evidence type="ECO:0000256" key="2">
    <source>
        <dbReference type="ARBA" id="ARBA00023134"/>
    </source>
</evidence>
<feature type="domain" description="GED" evidence="4">
    <location>
        <begin position="1252"/>
        <end position="1343"/>
    </location>
</feature>
<feature type="compositionally biased region" description="Polar residues" evidence="3">
    <location>
        <begin position="180"/>
        <end position="190"/>
    </location>
</feature>
<dbReference type="Proteomes" id="UP000186817">
    <property type="component" value="Unassembled WGS sequence"/>
</dbReference>
<dbReference type="CDD" id="cd08771">
    <property type="entry name" value="DLP_1"/>
    <property type="match status" value="1"/>
</dbReference>
<dbReference type="GO" id="GO:0005737">
    <property type="term" value="C:cytoplasm"/>
    <property type="evidence" value="ECO:0007669"/>
    <property type="project" value="TreeGrafter"/>
</dbReference>
<feature type="region of interest" description="Disordered" evidence="3">
    <location>
        <begin position="122"/>
        <end position="203"/>
    </location>
</feature>
<sequence length="1626" mass="179975">MAAFGAGDAFMDDVRAAQTQIRSLLGADDDVSGSEWFDGGMSERTAASHFSQAARLSSGAGIIGRDVHATVGSRVVVVDPSLELVEPTGTIVEVRCDGGRVKVQHDSVDKAERYYSTGKDGHFQLGVLGSDDQRPRFSLPPPPSKVEARPEVSSALPAAAQRRPRYSEVRRSMCGPRRVGNSQTADSSRTADAGVDEPAALSRSHSVASVQTFQTAQTTAEAAQVAFDSSSRASSRPRYSELRKARASAVLAGQSAEAVDRMEASCASSLSNTVADISPRRRPTIGATADEAASGNHGLQAQARRRYSEQRRASRSPARPDVRQCGMDTEEGPAEGTTAGRSSCPPSNPAGPTAEEFAQLCRRLETLERDTASLASQLQSFREESLADMKGVRDQGRQQAEAYERHWRDETRRHLEACEEHLRQRFREENRQQLEATEHRIFKNVMQEFESQLRGAVAKLCAPQSPQSQFEAEEPEQEYETPGPEETIRVEKKVFDISRAELADSELSLQTIGSIARRVSASLGGESRSAASSSTPQRDAAEKRALQQMHRLPSSRNDRSPRTEPSFEQLEQEMERLADMRRYASQVLGAKSQELTGSRVVPGSASQPFDAWQAAEESLSREIKEVPARRRTMPAAAPSPTFGRPETPGRTTSAERWKRRSSVQPEGAQAPACPWEEEQQLPASRVQWPADWQVDSQGSCDARIVAQQLSVLKAQLMSRMSQFQLQNVMNTTWAFAKLSCADADLMEYAEDKAWAVFDKVGDKKFTNFDEVRQEIERQTDQVAGSNKGIVNDPIILTIYATGAPDLTLIDLPGVTRVPVKGSDQKEDVEKLTKDMTLHYINDPRTIVLAVLPANQDMSVSDSLQLARQVDPQGLRSIGVITKIDIMDQGTDAATMLRGEDVPLRLGYVGVKMRSQQDIVNKKPVKDSLKDEKEWFDNHRIYSKLPPGMIGTPVLIDKLTQILFKHIRRFLPEIKKEINEKRRSVQDRLDELGEGVPLETAERVQVMWTLVTDYCEMFKNTIRGKYDRKLQRYMCNLTGGGAQGGSGGAKIRSIMNDFLIDFMETKITADMSDDDIDKAIRLHEGDALPGFPSPDTFEFLALPHLQKLAIPSVECVHNISAALDVLSQRMAHAVFRRFPKMAESVLNLTQNIIQEQKDETRRIVEEQIACSIGYLFTNDPSYLTNHGSMEPMYEQQQQKPPPPVEEEKKEPGMADKMKDATKQGYQSVSSTVSSMLRKTEAQRKQQRYSGPFVAEIRKRLDSYFELTVRNIRDSIPKAIGFYLVRAVQDKLQFELLNALNHPDKLSELLGEPPHIVEERRTLNNQLQVLMKASSVLTRDPTLAAIAFEAEDEAASSPTAPSPAPPKPMPAAAAGAGPAVPVSTMPSMPSAKPAVSVPAPAPKPAGATSLFGAGSAPPRSSLFEARFTSELPRRDLAAGDLTVAAWCCASAEHLNEHFLQKLAKDILMKLPNMGYQDLANVSWAFAKLSVQNDELFEAIAKEVVRKLPEFEPQNLAITAWAFATLARTEESMFQAIAAESQRKIARFDPQCCANLLYAFGKLAVQDEKLLEMVVSRVEKTADRFKMLELCNAAWGISKMSFPVDKIDKGMQVRQPAEKLFFTRADQFM</sequence>
<feature type="domain" description="Dynamin-type G" evidence="5">
    <location>
        <begin position="696"/>
        <end position="971"/>
    </location>
</feature>
<dbReference type="InterPro" id="IPR003130">
    <property type="entry name" value="GED"/>
</dbReference>
<dbReference type="InterPro" id="IPR045063">
    <property type="entry name" value="Dynamin_N"/>
</dbReference>
<dbReference type="GO" id="GO:0016020">
    <property type="term" value="C:membrane"/>
    <property type="evidence" value="ECO:0007669"/>
    <property type="project" value="TreeGrafter"/>
</dbReference>
<dbReference type="PROSITE" id="PS51718">
    <property type="entry name" value="G_DYNAMIN_2"/>
    <property type="match status" value="1"/>
</dbReference>
<evidence type="ECO:0000313" key="7">
    <source>
        <dbReference type="Proteomes" id="UP000186817"/>
    </source>
</evidence>
<dbReference type="InterPro" id="IPR030381">
    <property type="entry name" value="G_DYNAMIN_dom"/>
</dbReference>
<keyword evidence="2" id="KW-0342">GTP-binding</keyword>
<dbReference type="Pfam" id="PF02212">
    <property type="entry name" value="GED"/>
    <property type="match status" value="1"/>
</dbReference>
<dbReference type="InterPro" id="IPR022812">
    <property type="entry name" value="Dynamin"/>
</dbReference>
<feature type="region of interest" description="Disordered" evidence="3">
    <location>
        <begin position="464"/>
        <end position="487"/>
    </location>
</feature>
<keyword evidence="1" id="KW-0547">Nucleotide-binding</keyword>
<evidence type="ECO:0000259" key="5">
    <source>
        <dbReference type="PROSITE" id="PS51718"/>
    </source>
</evidence>
<feature type="region of interest" description="Disordered" evidence="3">
    <location>
        <begin position="1352"/>
        <end position="1384"/>
    </location>
</feature>
<dbReference type="OrthoDB" id="5061070at2759"/>
<dbReference type="SUPFAM" id="SSF52540">
    <property type="entry name" value="P-loop containing nucleoside triphosphate hydrolases"/>
    <property type="match status" value="1"/>
</dbReference>
<feature type="region of interest" description="Disordered" evidence="3">
    <location>
        <begin position="1184"/>
        <end position="1226"/>
    </location>
</feature>
<protein>
    <submittedName>
        <fullName evidence="6">Dynamin-1-like protein</fullName>
    </submittedName>
</protein>
<evidence type="ECO:0000259" key="4">
    <source>
        <dbReference type="PROSITE" id="PS51388"/>
    </source>
</evidence>
<proteinExistence type="predicted"/>
<dbReference type="InterPro" id="IPR058917">
    <property type="entry name" value="RESC6_dom"/>
</dbReference>
<gene>
    <name evidence="6" type="primary">dnm1l</name>
    <name evidence="6" type="ORF">AK812_SmicGene4993</name>
</gene>
<feature type="region of interest" description="Disordered" evidence="3">
    <location>
        <begin position="286"/>
        <end position="354"/>
    </location>
</feature>
<dbReference type="SMART" id="SM00053">
    <property type="entry name" value="DYNc"/>
    <property type="match status" value="1"/>
</dbReference>
<dbReference type="Pfam" id="PF01031">
    <property type="entry name" value="Dynamin_M"/>
    <property type="match status" value="1"/>
</dbReference>
<name>A0A1Q9EUU5_SYMMI</name>
<feature type="compositionally biased region" description="Low complexity" evidence="3">
    <location>
        <begin position="1368"/>
        <end position="1384"/>
    </location>
</feature>
<dbReference type="Gene3D" id="1.20.120.1240">
    <property type="entry name" value="Dynamin, middle domain"/>
    <property type="match status" value="1"/>
</dbReference>
<dbReference type="InterPro" id="IPR027417">
    <property type="entry name" value="P-loop_NTPase"/>
</dbReference>
<feature type="region of interest" description="Disordered" evidence="3">
    <location>
        <begin position="523"/>
        <end position="567"/>
    </location>
</feature>
<dbReference type="EMBL" id="LSRX01000063">
    <property type="protein sequence ID" value="OLQ11202.1"/>
    <property type="molecule type" value="Genomic_DNA"/>
</dbReference>
<comment type="caution">
    <text evidence="6">The sequence shown here is derived from an EMBL/GenBank/DDBJ whole genome shotgun (WGS) entry which is preliminary data.</text>
</comment>
<feature type="region of interest" description="Disordered" evidence="3">
    <location>
        <begin position="631"/>
        <end position="672"/>
    </location>
</feature>
<organism evidence="6 7">
    <name type="scientific">Symbiodinium microadriaticum</name>
    <name type="common">Dinoflagellate</name>
    <name type="synonym">Zooxanthella microadriatica</name>
    <dbReference type="NCBI Taxonomy" id="2951"/>
    <lineage>
        <taxon>Eukaryota</taxon>
        <taxon>Sar</taxon>
        <taxon>Alveolata</taxon>
        <taxon>Dinophyceae</taxon>
        <taxon>Suessiales</taxon>
        <taxon>Symbiodiniaceae</taxon>
        <taxon>Symbiodinium</taxon>
    </lineage>
</organism>
<reference evidence="6 7" key="1">
    <citation type="submission" date="2016-02" db="EMBL/GenBank/DDBJ databases">
        <title>Genome analysis of coral dinoflagellate symbionts highlights evolutionary adaptations to a symbiotic lifestyle.</title>
        <authorList>
            <person name="Aranda M."/>
            <person name="Li Y."/>
            <person name="Liew Y.J."/>
            <person name="Baumgarten S."/>
            <person name="Simakov O."/>
            <person name="Wilson M."/>
            <person name="Piel J."/>
            <person name="Ashoor H."/>
            <person name="Bougouffa S."/>
            <person name="Bajic V.B."/>
            <person name="Ryu T."/>
            <person name="Ravasi T."/>
            <person name="Bayer T."/>
            <person name="Micklem G."/>
            <person name="Kim H."/>
            <person name="Bhak J."/>
            <person name="Lajeunesse T.C."/>
            <person name="Voolstra C.R."/>
        </authorList>
    </citation>
    <scope>NUCLEOTIDE SEQUENCE [LARGE SCALE GENOMIC DNA]</scope>
    <source>
        <strain evidence="6 7">CCMP2467</strain>
    </source>
</reference>